<dbReference type="SUPFAM" id="SSF56003">
    <property type="entry name" value="Molybdenum cofactor-binding domain"/>
    <property type="match status" value="2"/>
</dbReference>
<reference evidence="2 3" key="1">
    <citation type="submission" date="2017-07" db="EMBL/GenBank/DDBJ databases">
        <title>A draft genome sequence of Komagataeibacter swingsii LMG 22125.</title>
        <authorList>
            <person name="Skraban J."/>
            <person name="Cleenwerck I."/>
            <person name="Vandamme P."/>
            <person name="Trcek J."/>
        </authorList>
    </citation>
    <scope>NUCLEOTIDE SEQUENCE [LARGE SCALE GENOMIC DNA]</scope>
    <source>
        <strain evidence="2 3">LMG 22125</strain>
    </source>
</reference>
<dbReference type="Proteomes" id="UP000247371">
    <property type="component" value="Unassembled WGS sequence"/>
</dbReference>
<evidence type="ECO:0000259" key="1">
    <source>
        <dbReference type="SMART" id="SM01008"/>
    </source>
</evidence>
<dbReference type="InterPro" id="IPR006311">
    <property type="entry name" value="TAT_signal"/>
</dbReference>
<evidence type="ECO:0000313" key="2">
    <source>
        <dbReference type="EMBL" id="PYD68917.1"/>
    </source>
</evidence>
<dbReference type="RefSeq" id="WP_110557350.1">
    <property type="nucleotide sequence ID" value="NZ_NKUB01000018.1"/>
</dbReference>
<dbReference type="InterPro" id="IPR008274">
    <property type="entry name" value="AldOxase/xan_DH_MoCoBD1"/>
</dbReference>
<dbReference type="Gene3D" id="3.30.365.10">
    <property type="entry name" value="Aldehyde oxidase/xanthine dehydrogenase, molybdopterin binding domain"/>
    <property type="match status" value="4"/>
</dbReference>
<dbReference type="Pfam" id="PF02738">
    <property type="entry name" value="MoCoBD_1"/>
    <property type="match status" value="1"/>
</dbReference>
<name>A0A2V4QZI1_9PROT</name>
<dbReference type="SMART" id="SM01008">
    <property type="entry name" value="Ald_Xan_dh_C"/>
    <property type="match status" value="1"/>
</dbReference>
<dbReference type="AlphaFoldDB" id="A0A2V4QZI1"/>
<dbReference type="PANTHER" id="PTHR47495:SF2">
    <property type="entry name" value="ALDEHYDE DEHYDROGENASE"/>
    <property type="match status" value="1"/>
</dbReference>
<dbReference type="GO" id="GO:0016491">
    <property type="term" value="F:oxidoreductase activity"/>
    <property type="evidence" value="ECO:0007669"/>
    <property type="project" value="InterPro"/>
</dbReference>
<dbReference type="InterPro" id="IPR037165">
    <property type="entry name" value="AldOxase/xan_DH_Mopterin-bd_sf"/>
</dbReference>
<dbReference type="Gene3D" id="3.90.1170.50">
    <property type="entry name" value="Aldehyde oxidase/xanthine dehydrogenase, a/b hammerhead"/>
    <property type="match status" value="1"/>
</dbReference>
<keyword evidence="3" id="KW-1185">Reference proteome</keyword>
<dbReference type="InterPro" id="IPR046867">
    <property type="entry name" value="AldOxase/xan_DH_MoCoBD2"/>
</dbReference>
<feature type="domain" description="Aldehyde oxidase/xanthine dehydrogenase a/b hammerhead" evidence="1">
    <location>
        <begin position="229"/>
        <end position="307"/>
    </location>
</feature>
<dbReference type="InterPro" id="IPR012368">
    <property type="entry name" value="OxRdtase_Mopterin-bd_su_IorB"/>
</dbReference>
<dbReference type="PANTHER" id="PTHR47495">
    <property type="entry name" value="ALDEHYDE DEHYDROGENASE"/>
    <property type="match status" value="1"/>
</dbReference>
<evidence type="ECO:0000313" key="3">
    <source>
        <dbReference type="Proteomes" id="UP000247371"/>
    </source>
</evidence>
<accession>A0A2V4QZI1</accession>
<dbReference type="InterPro" id="IPR052516">
    <property type="entry name" value="N-heterocyclic_Hydroxylase"/>
</dbReference>
<dbReference type="EMBL" id="NKUB01000018">
    <property type="protein sequence ID" value="PYD68917.1"/>
    <property type="molecule type" value="Genomic_DNA"/>
</dbReference>
<dbReference type="PIRSF" id="PIRSF036389">
    <property type="entry name" value="IOR_B"/>
    <property type="match status" value="1"/>
</dbReference>
<protein>
    <submittedName>
        <fullName evidence="2">Aldehyde dehydrogenase</fullName>
    </submittedName>
</protein>
<gene>
    <name evidence="2" type="ORF">CFR76_12545</name>
</gene>
<dbReference type="PROSITE" id="PS51318">
    <property type="entry name" value="TAT"/>
    <property type="match status" value="1"/>
</dbReference>
<sequence>MTNRSDKTAPSFVCLATNTLNDASRRRFLIGGGLLLAFAAVPKGRGAAADTKTPGPDNEPYVALGGFVRICADNQISLIVPNIEMGQGIYTAEAMLIAEELEVAPGKVHVLTALPQETSDISPDLLKSLSTGGSRSIRKGWLPLRQAGAAARLMLLAAAANRWGISMADVMAENGIVRDTAGRHQATYGDLVTDAVKQPVPNPVPLKEPGRWKLLGKSIPRVDIPAKITGQAVFGIDVRVPKMAFGAVMACPVLGGTVRSVDARKARAMPGVRDVVNIGSAVAVTATSYWTARKGLAALGIVWNDGANASLSTDQVRQTLHDAATHGAPVMAHDDKGMDTALAEGKKVERTYDLPFLAHATMEPINTTIHVRPDGCDVWVGTQVPTRGQDAIARITKLPREKVYIHNYMIGGSFGRRLAVDSLEQAASFACQLSYPVKFIWTREEDIRHDLFRPAYHDRMTATLGDDGLPVAWMHHVTGPSVVDRFSPGGLPQGTLDRDAVAGAVDTPYTLSHMRVMWTRADTPVPVSWWRGVGPAHNAYVVESFMDELAAEARMDPIEYRRRLLSQNPRSLAVLDLVARQSLWGQPLPPGSGRGVSLHNAFGSHCAVVVEVSVLPTTAIQIVRVTAVVDCGMAINPDSLIAQMEGGLLFGFSAALYGEITIRNGCVEQSNFHNYQLMRINEIPRIDVHIINSGAEPGGIGEVGTVSAFPALGNALFAATGKRFRRYPFRISGDADTSDPT</sequence>
<dbReference type="InterPro" id="IPR000674">
    <property type="entry name" value="Ald_Oxase/Xan_DH_a/b"/>
</dbReference>
<comment type="caution">
    <text evidence="2">The sequence shown here is derived from an EMBL/GenBank/DDBJ whole genome shotgun (WGS) entry which is preliminary data.</text>
</comment>
<organism evidence="2 3">
    <name type="scientific">Komagataeibacter swingsii</name>
    <dbReference type="NCBI Taxonomy" id="215220"/>
    <lineage>
        <taxon>Bacteria</taxon>
        <taxon>Pseudomonadati</taxon>
        <taxon>Pseudomonadota</taxon>
        <taxon>Alphaproteobacteria</taxon>
        <taxon>Acetobacterales</taxon>
        <taxon>Acetobacteraceae</taxon>
        <taxon>Komagataeibacter</taxon>
    </lineage>
</organism>
<proteinExistence type="predicted"/>
<dbReference type="Pfam" id="PF20256">
    <property type="entry name" value="MoCoBD_2"/>
    <property type="match status" value="2"/>
</dbReference>